<reference evidence="1 2" key="2">
    <citation type="journal article" date="2022" name="Mol. Ecol. Resour.">
        <title>The genomes of chicory, endive, great burdock and yacon provide insights into Asteraceae paleo-polyploidization history and plant inulin production.</title>
        <authorList>
            <person name="Fan W."/>
            <person name="Wang S."/>
            <person name="Wang H."/>
            <person name="Wang A."/>
            <person name="Jiang F."/>
            <person name="Liu H."/>
            <person name="Zhao H."/>
            <person name="Xu D."/>
            <person name="Zhang Y."/>
        </authorList>
    </citation>
    <scope>NUCLEOTIDE SEQUENCE [LARGE SCALE GENOMIC DNA]</scope>
    <source>
        <strain evidence="2">cv. Niubang</strain>
    </source>
</reference>
<proteinExistence type="predicted"/>
<organism evidence="1 2">
    <name type="scientific">Arctium lappa</name>
    <name type="common">Greater burdock</name>
    <name type="synonym">Lappa major</name>
    <dbReference type="NCBI Taxonomy" id="4217"/>
    <lineage>
        <taxon>Eukaryota</taxon>
        <taxon>Viridiplantae</taxon>
        <taxon>Streptophyta</taxon>
        <taxon>Embryophyta</taxon>
        <taxon>Tracheophyta</taxon>
        <taxon>Spermatophyta</taxon>
        <taxon>Magnoliopsida</taxon>
        <taxon>eudicotyledons</taxon>
        <taxon>Gunneridae</taxon>
        <taxon>Pentapetalae</taxon>
        <taxon>asterids</taxon>
        <taxon>campanulids</taxon>
        <taxon>Asterales</taxon>
        <taxon>Asteraceae</taxon>
        <taxon>Carduoideae</taxon>
        <taxon>Cardueae</taxon>
        <taxon>Arctiinae</taxon>
        <taxon>Arctium</taxon>
    </lineage>
</organism>
<protein>
    <submittedName>
        <fullName evidence="1">Uncharacterized protein</fullName>
    </submittedName>
</protein>
<comment type="caution">
    <text evidence="1">The sequence shown here is derived from an EMBL/GenBank/DDBJ whole genome shotgun (WGS) entry which is preliminary data.</text>
</comment>
<reference evidence="2" key="1">
    <citation type="journal article" date="2022" name="Mol. Ecol. Resour.">
        <title>The genomes of chicory, endive, great burdock and yacon provide insights into Asteraceae palaeo-polyploidization history and plant inulin production.</title>
        <authorList>
            <person name="Fan W."/>
            <person name="Wang S."/>
            <person name="Wang H."/>
            <person name="Wang A."/>
            <person name="Jiang F."/>
            <person name="Liu H."/>
            <person name="Zhao H."/>
            <person name="Xu D."/>
            <person name="Zhang Y."/>
        </authorList>
    </citation>
    <scope>NUCLEOTIDE SEQUENCE [LARGE SCALE GENOMIC DNA]</scope>
    <source>
        <strain evidence="2">cv. Niubang</strain>
    </source>
</reference>
<accession>A0ACB9CKB3</accession>
<evidence type="ECO:0000313" key="1">
    <source>
        <dbReference type="EMBL" id="KAI3734717.1"/>
    </source>
</evidence>
<dbReference type="Proteomes" id="UP001055879">
    <property type="component" value="Linkage Group LG04"/>
</dbReference>
<keyword evidence="2" id="KW-1185">Reference proteome</keyword>
<name>A0ACB9CKB3_ARCLA</name>
<sequence>MDGSGFCWTSFGINPSPDQKLTIMLLKEHETFILDVNSLFELMLESTTLDILSMQAYSYWLYNVPWGTRLLFWLKMAWMSWCAIDGVILPAL</sequence>
<gene>
    <name evidence="1" type="ORF">L6452_14192</name>
</gene>
<dbReference type="EMBL" id="CM042050">
    <property type="protein sequence ID" value="KAI3734717.1"/>
    <property type="molecule type" value="Genomic_DNA"/>
</dbReference>
<evidence type="ECO:0000313" key="2">
    <source>
        <dbReference type="Proteomes" id="UP001055879"/>
    </source>
</evidence>